<organism evidence="3 4">
    <name type="scientific">Micavibrio aeruginosavorus</name>
    <dbReference type="NCBI Taxonomy" id="349221"/>
    <lineage>
        <taxon>Bacteria</taxon>
        <taxon>Pseudomonadati</taxon>
        <taxon>Bdellovibrionota</taxon>
        <taxon>Bdellovibrionia</taxon>
        <taxon>Bdellovibrionales</taxon>
        <taxon>Pseudobdellovibrionaceae</taxon>
        <taxon>Micavibrio</taxon>
    </lineage>
</organism>
<dbReference type="GO" id="GO:0017148">
    <property type="term" value="P:negative regulation of translation"/>
    <property type="evidence" value="ECO:0007669"/>
    <property type="project" value="UniProtKB-UniRule"/>
</dbReference>
<dbReference type="HAMAP" id="MF_01477">
    <property type="entry name" value="Iojap_RsfS"/>
    <property type="match status" value="1"/>
</dbReference>
<protein>
    <recommendedName>
        <fullName evidence="2">Ribosomal silencing factor RsfS</fullName>
    </recommendedName>
</protein>
<keyword evidence="2" id="KW-0678">Repressor</keyword>
<sequence>MVGTQADRSPETLKSLIEQSLDADKAEQIETIDLKGQTDIADYMIVASGTSTRHVGALAEKIQERLKARGYGDVRAEGLADCNWVVVDAGDVVVHIFRPEVREYYNIEKMWRNGPGSQTKIH</sequence>
<dbReference type="GO" id="GO:0005737">
    <property type="term" value="C:cytoplasm"/>
    <property type="evidence" value="ECO:0007669"/>
    <property type="project" value="UniProtKB-SubCell"/>
</dbReference>
<dbReference type="PANTHER" id="PTHR21043">
    <property type="entry name" value="IOJAP SUPERFAMILY ORTHOLOG"/>
    <property type="match status" value="1"/>
</dbReference>
<gene>
    <name evidence="2 3" type="primary">rsfS</name>
    <name evidence="3" type="ORF">HYS17_07820</name>
</gene>
<dbReference type="GO" id="GO:0042256">
    <property type="term" value="P:cytosolic ribosome assembly"/>
    <property type="evidence" value="ECO:0007669"/>
    <property type="project" value="UniProtKB-UniRule"/>
</dbReference>
<dbReference type="InterPro" id="IPR004394">
    <property type="entry name" value="Iojap/RsfS/C7orf30"/>
</dbReference>
<dbReference type="InterPro" id="IPR043519">
    <property type="entry name" value="NT_sf"/>
</dbReference>
<evidence type="ECO:0000313" key="4">
    <source>
        <dbReference type="Proteomes" id="UP000595362"/>
    </source>
</evidence>
<dbReference type="Pfam" id="PF02410">
    <property type="entry name" value="RsfS"/>
    <property type="match status" value="1"/>
</dbReference>
<keyword evidence="2" id="KW-0810">Translation regulation</keyword>
<evidence type="ECO:0000256" key="1">
    <source>
        <dbReference type="ARBA" id="ARBA00010574"/>
    </source>
</evidence>
<dbReference type="Gene3D" id="3.30.460.10">
    <property type="entry name" value="Beta Polymerase, domain 2"/>
    <property type="match status" value="1"/>
</dbReference>
<reference evidence="3 4" key="1">
    <citation type="submission" date="2020-07" db="EMBL/GenBank/DDBJ databases">
        <title>Huge and variable diversity of episymbiotic CPR bacteria and DPANN archaea in groundwater ecosystems.</title>
        <authorList>
            <person name="He C.Y."/>
            <person name="Keren R."/>
            <person name="Whittaker M."/>
            <person name="Farag I.F."/>
            <person name="Doudna J."/>
            <person name="Cate J.H.D."/>
            <person name="Banfield J.F."/>
        </authorList>
    </citation>
    <scope>NUCLEOTIDE SEQUENCE [LARGE SCALE GENOMIC DNA]</scope>
    <source>
        <strain evidence="3">NC_groundwater_70_Ag_B-0.1um_54_66</strain>
    </source>
</reference>
<dbReference type="AlphaFoldDB" id="A0A7T5R4J3"/>
<proteinExistence type="inferred from homology"/>
<comment type="similarity">
    <text evidence="1 2">Belongs to the Iojap/RsfS family.</text>
</comment>
<dbReference type="EMBL" id="CP066681">
    <property type="protein sequence ID" value="QQG37415.1"/>
    <property type="molecule type" value="Genomic_DNA"/>
</dbReference>
<comment type="subcellular location">
    <subcellularLocation>
        <location evidence="2">Cytoplasm</location>
    </subcellularLocation>
</comment>
<comment type="subunit">
    <text evidence="2">Interacts with ribosomal protein uL14 (rplN).</text>
</comment>
<evidence type="ECO:0000313" key="3">
    <source>
        <dbReference type="EMBL" id="QQG37415.1"/>
    </source>
</evidence>
<dbReference type="NCBIfam" id="TIGR00090">
    <property type="entry name" value="rsfS_iojap_ybeB"/>
    <property type="match status" value="1"/>
</dbReference>
<dbReference type="Proteomes" id="UP000595362">
    <property type="component" value="Chromosome"/>
</dbReference>
<dbReference type="SUPFAM" id="SSF81301">
    <property type="entry name" value="Nucleotidyltransferase"/>
    <property type="match status" value="1"/>
</dbReference>
<dbReference type="GO" id="GO:0043023">
    <property type="term" value="F:ribosomal large subunit binding"/>
    <property type="evidence" value="ECO:0007669"/>
    <property type="project" value="TreeGrafter"/>
</dbReference>
<accession>A0A7T5R4J3</accession>
<keyword evidence="2" id="KW-0963">Cytoplasm</keyword>
<dbReference type="GO" id="GO:0090071">
    <property type="term" value="P:negative regulation of ribosome biogenesis"/>
    <property type="evidence" value="ECO:0007669"/>
    <property type="project" value="UniProtKB-UniRule"/>
</dbReference>
<name>A0A7T5R4J3_9BACT</name>
<evidence type="ECO:0000256" key="2">
    <source>
        <dbReference type="HAMAP-Rule" id="MF_01477"/>
    </source>
</evidence>
<comment type="function">
    <text evidence="2">Functions as a ribosomal silencing factor. Interacts with ribosomal protein uL14 (rplN), blocking formation of intersubunit bridge B8. Prevents association of the 30S and 50S ribosomal subunits and the formation of functional ribosomes, thus repressing translation.</text>
</comment>
<dbReference type="PANTHER" id="PTHR21043:SF0">
    <property type="entry name" value="MITOCHONDRIAL ASSEMBLY OF RIBOSOMAL LARGE SUBUNIT PROTEIN 1"/>
    <property type="match status" value="1"/>
</dbReference>